<dbReference type="GO" id="GO:0045259">
    <property type="term" value="C:proton-transporting ATP synthase complex"/>
    <property type="evidence" value="ECO:0007669"/>
    <property type="project" value="UniProtKB-KW"/>
</dbReference>
<evidence type="ECO:0000256" key="3">
    <source>
        <dbReference type="ARBA" id="ARBA00022692"/>
    </source>
</evidence>
<evidence type="ECO:0000256" key="1">
    <source>
        <dbReference type="ARBA" id="ARBA00004167"/>
    </source>
</evidence>
<evidence type="ECO:0000256" key="5">
    <source>
        <dbReference type="ARBA" id="ARBA00023136"/>
    </source>
</evidence>
<dbReference type="GO" id="GO:0015078">
    <property type="term" value="F:proton transmembrane transporter activity"/>
    <property type="evidence" value="ECO:0007669"/>
    <property type="project" value="UniProtKB-UniRule"/>
</dbReference>
<accession>E3PQT5</accession>
<keyword evidence="6" id="KW-0375">Hydrogen ion transport</keyword>
<dbReference type="GO" id="GO:0005743">
    <property type="term" value="C:mitochondrial inner membrane"/>
    <property type="evidence" value="ECO:0007669"/>
    <property type="project" value="UniProtKB-SubCell"/>
</dbReference>
<keyword evidence="6" id="KW-0066">ATP synthesis</keyword>
<protein>
    <recommendedName>
        <fullName evidence="6">ATP synthase protein 8</fullName>
    </recommendedName>
</protein>
<gene>
    <name evidence="7" type="primary">atp8</name>
</gene>
<keyword evidence="6" id="KW-0138">CF(0)</keyword>
<dbReference type="InterPro" id="IPR009230">
    <property type="entry name" value="ATP_synth_su8_fun"/>
</dbReference>
<comment type="subcellular location">
    <subcellularLocation>
        <location evidence="1">Membrane</location>
        <topology evidence="1">Single-pass membrane protein</topology>
    </subcellularLocation>
    <subcellularLocation>
        <location evidence="6">Mitochondrion inner membrane</location>
        <topology evidence="6">Single-pass membrane protein</topology>
    </subcellularLocation>
</comment>
<comment type="subunit">
    <text evidence="6">F-type ATPases have 2 components, CF(1) - the catalytic core - and CF(0) - the membrane proton channel.</text>
</comment>
<feature type="transmembrane region" description="Helical" evidence="6">
    <location>
        <begin position="6"/>
        <end position="27"/>
    </location>
</feature>
<keyword evidence="6" id="KW-0406">Ion transport</keyword>
<comment type="function">
    <text evidence="6">Mitochondrial membrane ATP synthase (F(1)F(0) ATP synthase or Complex V) produces ATP from ADP in the presence of a proton gradient across the membrane which is generated by electron transport complexes of the respiratory chain. F-type ATPases consist of two structural domains, F(1) - containing the extramembraneous catalytic core and F(0) - containing the membrane proton channel, linked together by a central stalk and a peripheral stalk. During catalysis, ATP synthesis in the catalytic domain of F(1) is coupled via a rotary mechanism of the central stalk subunits to proton translocation. Part of the complex F(0) domain. Minor subunit located with subunit a in the membrane.</text>
</comment>
<keyword evidence="6" id="KW-0813">Transport</keyword>
<dbReference type="GO" id="GO:0015986">
    <property type="term" value="P:proton motive force-driven ATP synthesis"/>
    <property type="evidence" value="ECO:0007669"/>
    <property type="project" value="UniProtKB-UniRule"/>
</dbReference>
<evidence type="ECO:0000313" key="7">
    <source>
        <dbReference type="EMBL" id="CBM41829.1"/>
    </source>
</evidence>
<dbReference type="EMBL" id="FN870377">
    <property type="protein sequence ID" value="CBM41829.1"/>
    <property type="molecule type" value="Genomic_DNA"/>
</dbReference>
<organism evidence="7">
    <name type="scientific">Millerozyma farinosa</name>
    <name type="common">Yeast</name>
    <name type="synonym">Pichia farinosa</name>
    <dbReference type="NCBI Taxonomy" id="4920"/>
    <lineage>
        <taxon>Eukaryota</taxon>
        <taxon>Fungi</taxon>
        <taxon>Dikarya</taxon>
        <taxon>Ascomycota</taxon>
        <taxon>Saccharomycotina</taxon>
        <taxon>Pichiomycetes</taxon>
        <taxon>Debaryomycetaceae</taxon>
        <taxon>Millerozyma</taxon>
    </lineage>
</organism>
<sequence>MPQLVPFYFLNLLTFGMTTMSMLLYFVSTKLLPSMLRLLMARMLMIKL</sequence>
<keyword evidence="3 6" id="KW-0812">Transmembrane</keyword>
<comment type="similarity">
    <text evidence="2 6">Belongs to the ATPase protein 8 family.</text>
</comment>
<proteinExistence type="inferred from homology"/>
<evidence type="ECO:0000256" key="4">
    <source>
        <dbReference type="ARBA" id="ARBA00022989"/>
    </source>
</evidence>
<keyword evidence="5 6" id="KW-0472">Membrane</keyword>
<dbReference type="Pfam" id="PF05933">
    <property type="entry name" value="Fun_ATP-synt_8"/>
    <property type="match status" value="1"/>
</dbReference>
<keyword evidence="4 6" id="KW-1133">Transmembrane helix</keyword>
<geneLocation type="mitochondrion" evidence="7"/>
<dbReference type="AlphaFoldDB" id="E3PQT5"/>
<reference evidence="7" key="1">
    <citation type="submission" date="2010-06" db="EMBL/GenBank/DDBJ databases">
        <title>The complete mitonchondrial genome of the yeast Pichia farinosa.</title>
        <authorList>
            <person name="Jung P.P."/>
            <person name="Schacherer J."/>
            <person name="Friedrich A."/>
            <person name="Potier S."/>
            <person name="Souciet J.L."/>
            <person name="de Montigny J."/>
        </authorList>
    </citation>
    <scope>NUCLEOTIDE SEQUENCE</scope>
    <source>
        <strain evidence="7">CBS185</strain>
    </source>
</reference>
<evidence type="ECO:0000256" key="6">
    <source>
        <dbReference type="RuleBase" id="RU368038"/>
    </source>
</evidence>
<name>E3PQT5_MILFA</name>
<keyword evidence="6 7" id="KW-0496">Mitochondrion</keyword>
<evidence type="ECO:0000256" key="2">
    <source>
        <dbReference type="ARBA" id="ARBA00008892"/>
    </source>
</evidence>